<dbReference type="RefSeq" id="WP_264653675.1">
    <property type="nucleotide sequence ID" value="NZ_JAOQNN010000001.1"/>
</dbReference>
<protein>
    <submittedName>
        <fullName evidence="2">Uncharacterized protein</fullName>
    </submittedName>
</protein>
<gene>
    <name evidence="2" type="ORF">M2256_000346</name>
</gene>
<evidence type="ECO:0000313" key="2">
    <source>
        <dbReference type="EMBL" id="MCW2279888.1"/>
    </source>
</evidence>
<organism evidence="2 3">
    <name type="scientific">Lactococcus lactis</name>
    <dbReference type="NCBI Taxonomy" id="1358"/>
    <lineage>
        <taxon>Bacteria</taxon>
        <taxon>Bacillati</taxon>
        <taxon>Bacillota</taxon>
        <taxon>Bacilli</taxon>
        <taxon>Lactobacillales</taxon>
        <taxon>Streptococcaceae</taxon>
        <taxon>Lactococcus</taxon>
    </lineage>
</organism>
<evidence type="ECO:0000256" key="1">
    <source>
        <dbReference type="SAM" id="Phobius"/>
    </source>
</evidence>
<keyword evidence="1" id="KW-0472">Membrane</keyword>
<dbReference type="AlphaFoldDB" id="A0AAW5TQU7"/>
<feature type="transmembrane region" description="Helical" evidence="1">
    <location>
        <begin position="12"/>
        <end position="35"/>
    </location>
</feature>
<name>A0AAW5TQU7_9LACT</name>
<proteinExistence type="predicted"/>
<sequence>MIKEVVANVIYFSVLLMIKNTSGFEAAVLFAMAIITKELIDIKWRIPNDRN</sequence>
<keyword evidence="1" id="KW-0812">Transmembrane</keyword>
<reference evidence="2" key="1">
    <citation type="submission" date="2023-08" db="EMBL/GenBank/DDBJ databases">
        <title>Genomic analyses of the natural microbiome of Caenorhabditis elegans.</title>
        <authorList>
            <person name="Samuel B."/>
        </authorList>
    </citation>
    <scope>NUCLEOTIDE SEQUENCE</scope>
    <source>
        <strain evidence="2">BIGb0220</strain>
    </source>
</reference>
<evidence type="ECO:0000313" key="3">
    <source>
        <dbReference type="Proteomes" id="UP001207687"/>
    </source>
</evidence>
<dbReference type="EMBL" id="JAOQNN010000001">
    <property type="protein sequence ID" value="MCW2279888.1"/>
    <property type="molecule type" value="Genomic_DNA"/>
</dbReference>
<dbReference type="Proteomes" id="UP001207687">
    <property type="component" value="Unassembled WGS sequence"/>
</dbReference>
<accession>A0AAW5TQU7</accession>
<keyword evidence="1" id="KW-1133">Transmembrane helix</keyword>
<comment type="caution">
    <text evidence="2">The sequence shown here is derived from an EMBL/GenBank/DDBJ whole genome shotgun (WGS) entry which is preliminary data.</text>
</comment>